<organism evidence="1 2">
    <name type="scientific">Tenacibaculum adriaticum</name>
    <dbReference type="NCBI Taxonomy" id="413713"/>
    <lineage>
        <taxon>Bacteria</taxon>
        <taxon>Pseudomonadati</taxon>
        <taxon>Bacteroidota</taxon>
        <taxon>Flavobacteriia</taxon>
        <taxon>Flavobacteriales</taxon>
        <taxon>Flavobacteriaceae</taxon>
        <taxon>Tenacibaculum</taxon>
    </lineage>
</organism>
<comment type="caution">
    <text evidence="1">The sequence shown here is derived from an EMBL/GenBank/DDBJ whole genome shotgun (WGS) entry which is preliminary data.</text>
</comment>
<dbReference type="SUPFAM" id="SSF158682">
    <property type="entry name" value="TerB-like"/>
    <property type="match status" value="1"/>
</dbReference>
<sequence>MEKTITNWSKKELQAYLFIYCMNADYDETKNEIEFVKSKIDDETFNRMHTEFEKDNDYISIQKIQSSLDKLGYTHKEIEQLFTEIKDLFLSDNKFDILERNLMMGLKKLLL</sequence>
<accession>A0A5S5DPS9</accession>
<proteinExistence type="predicted"/>
<dbReference type="Proteomes" id="UP000323136">
    <property type="component" value="Unassembled WGS sequence"/>
</dbReference>
<dbReference type="InterPro" id="IPR029024">
    <property type="entry name" value="TerB-like"/>
</dbReference>
<evidence type="ECO:0008006" key="3">
    <source>
        <dbReference type="Google" id="ProtNLM"/>
    </source>
</evidence>
<name>A0A5S5DPS9_9FLAO</name>
<dbReference type="AlphaFoldDB" id="A0A5S5DPS9"/>
<evidence type="ECO:0000313" key="1">
    <source>
        <dbReference type="EMBL" id="TYP97378.1"/>
    </source>
</evidence>
<reference evidence="1 2" key="1">
    <citation type="submission" date="2019-07" db="EMBL/GenBank/DDBJ databases">
        <title>Genomic Encyclopedia of Type Strains, Phase IV (KMG-IV): sequencing the most valuable type-strain genomes for metagenomic binning, comparative biology and taxonomic classification.</title>
        <authorList>
            <person name="Goeker M."/>
        </authorList>
    </citation>
    <scope>NUCLEOTIDE SEQUENCE [LARGE SCALE GENOMIC DNA]</scope>
    <source>
        <strain evidence="1 2">DSM 18961</strain>
    </source>
</reference>
<dbReference type="RefSeq" id="WP_148870730.1">
    <property type="nucleotide sequence ID" value="NZ_VNIA01000004.1"/>
</dbReference>
<dbReference type="EMBL" id="VNIA01000004">
    <property type="protein sequence ID" value="TYP97378.1"/>
    <property type="molecule type" value="Genomic_DNA"/>
</dbReference>
<gene>
    <name evidence="1" type="ORF">C7447_10463</name>
</gene>
<evidence type="ECO:0000313" key="2">
    <source>
        <dbReference type="Proteomes" id="UP000323136"/>
    </source>
</evidence>
<dbReference type="OrthoDB" id="9770030at2"/>
<keyword evidence="2" id="KW-1185">Reference proteome</keyword>
<protein>
    <recommendedName>
        <fullName evidence="3">Tellurite resistance protein TerB</fullName>
    </recommendedName>
</protein>